<evidence type="ECO:0000313" key="3">
    <source>
        <dbReference type="EMBL" id="JAV61841.1"/>
    </source>
</evidence>
<dbReference type="SUPFAM" id="SSF50494">
    <property type="entry name" value="Trypsin-like serine proteases"/>
    <property type="match status" value="1"/>
</dbReference>
<protein>
    <recommendedName>
        <fullName evidence="2">Peptidase S1 domain-containing protein</fullName>
    </recommendedName>
</protein>
<dbReference type="InterPro" id="IPR001254">
    <property type="entry name" value="Trypsin_dom"/>
</dbReference>
<dbReference type="CDD" id="cd00190">
    <property type="entry name" value="Tryp_SPc"/>
    <property type="match status" value="1"/>
</dbReference>
<dbReference type="Pfam" id="PF00089">
    <property type="entry name" value="Trypsin"/>
    <property type="match status" value="1"/>
</dbReference>
<evidence type="ECO:0000256" key="1">
    <source>
        <dbReference type="ARBA" id="ARBA00023157"/>
    </source>
</evidence>
<sequence length="269" mass="29662">MSRHFRNNPLVTQTMALSIISLMLGSCLLMVKGLSPTGSLIADKYSIPYQADLIVEVPGADTRYRTGTLISCNYVLTAANCVDGSSKITVIMGVYNVEDKNEPTRRTYLGDAYTAHPWYNGSEGYHDIAVIHLNESAEINAYIKPVTLPHHPCTHLFGKQARVSGWGNVDANTPWEYSVLRYAYVTIGSHANCHPQFPQVTSAQMCPVPTEVFFHISDIGAPLVFKGVQIGIAAATSFTNGIESHPQVYTMVDRYLPWIKNNTDVKIGH</sequence>
<reference evidence="3" key="1">
    <citation type="journal article" date="2016" name="Sci. Rep.">
        <title>Molecular characterization of firefly nuptial gifts: a multi-omics approach sheds light on postcopulatory sexual selection.</title>
        <authorList>
            <person name="Al-Wathiqui N."/>
            <person name="Fallon T.R."/>
            <person name="South A."/>
            <person name="Weng J.K."/>
            <person name="Lewis S.M."/>
        </authorList>
    </citation>
    <scope>NUCLEOTIDE SEQUENCE</scope>
</reference>
<dbReference type="PROSITE" id="PS51257">
    <property type="entry name" value="PROKAR_LIPOPROTEIN"/>
    <property type="match status" value="1"/>
</dbReference>
<keyword evidence="1" id="KW-1015">Disulfide bond</keyword>
<dbReference type="GO" id="GO:0006508">
    <property type="term" value="P:proteolysis"/>
    <property type="evidence" value="ECO:0007669"/>
    <property type="project" value="InterPro"/>
</dbReference>
<evidence type="ECO:0000259" key="2">
    <source>
        <dbReference type="PROSITE" id="PS50240"/>
    </source>
</evidence>
<dbReference type="InterPro" id="IPR009003">
    <property type="entry name" value="Peptidase_S1_PA"/>
</dbReference>
<dbReference type="PANTHER" id="PTHR24271:SF50">
    <property type="match status" value="1"/>
</dbReference>
<dbReference type="PANTHER" id="PTHR24271">
    <property type="entry name" value="KALLIKREIN-RELATED"/>
    <property type="match status" value="1"/>
</dbReference>
<dbReference type="GO" id="GO:0004252">
    <property type="term" value="F:serine-type endopeptidase activity"/>
    <property type="evidence" value="ECO:0007669"/>
    <property type="project" value="InterPro"/>
</dbReference>
<dbReference type="EMBL" id="GEZM01081153">
    <property type="protein sequence ID" value="JAV61841.1"/>
    <property type="molecule type" value="Transcribed_RNA"/>
</dbReference>
<dbReference type="InterPro" id="IPR043504">
    <property type="entry name" value="Peptidase_S1_PA_chymotrypsin"/>
</dbReference>
<name>A0A1Y1KMY7_PHOPY</name>
<feature type="domain" description="Peptidase S1" evidence="2">
    <location>
        <begin position="30"/>
        <end position="264"/>
    </location>
</feature>
<dbReference type="AlphaFoldDB" id="A0A1Y1KMY7"/>
<dbReference type="SMART" id="SM00020">
    <property type="entry name" value="Tryp_SPc"/>
    <property type="match status" value="1"/>
</dbReference>
<organism evidence="3">
    <name type="scientific">Photinus pyralis</name>
    <name type="common">Common eastern firefly</name>
    <name type="synonym">Lampyris pyralis</name>
    <dbReference type="NCBI Taxonomy" id="7054"/>
    <lineage>
        <taxon>Eukaryota</taxon>
        <taxon>Metazoa</taxon>
        <taxon>Ecdysozoa</taxon>
        <taxon>Arthropoda</taxon>
        <taxon>Hexapoda</taxon>
        <taxon>Insecta</taxon>
        <taxon>Pterygota</taxon>
        <taxon>Neoptera</taxon>
        <taxon>Endopterygota</taxon>
        <taxon>Coleoptera</taxon>
        <taxon>Polyphaga</taxon>
        <taxon>Elateriformia</taxon>
        <taxon>Elateroidea</taxon>
        <taxon>Lampyridae</taxon>
        <taxon>Lampyrinae</taxon>
        <taxon>Photinus</taxon>
    </lineage>
</organism>
<accession>A0A1Y1KMY7</accession>
<proteinExistence type="predicted"/>
<dbReference type="Gene3D" id="2.40.10.10">
    <property type="entry name" value="Trypsin-like serine proteases"/>
    <property type="match status" value="2"/>
</dbReference>
<dbReference type="PROSITE" id="PS50240">
    <property type="entry name" value="TRYPSIN_DOM"/>
    <property type="match status" value="1"/>
</dbReference>